<dbReference type="NCBIfam" id="NF001236">
    <property type="entry name" value="PRK00203.1"/>
    <property type="match status" value="1"/>
</dbReference>
<dbReference type="InterPro" id="IPR012337">
    <property type="entry name" value="RNaseH-like_sf"/>
</dbReference>
<dbReference type="InterPro" id="IPR050092">
    <property type="entry name" value="RNase_H"/>
</dbReference>
<dbReference type="Gene3D" id="3.30.420.10">
    <property type="entry name" value="Ribonuclease H-like superfamily/Ribonuclease H"/>
    <property type="match status" value="1"/>
</dbReference>
<dbReference type="HAMAP" id="MF_00042">
    <property type="entry name" value="RNase_H"/>
    <property type="match status" value="1"/>
</dbReference>
<evidence type="ECO:0000256" key="10">
    <source>
        <dbReference type="HAMAP-Rule" id="MF_00042"/>
    </source>
</evidence>
<comment type="subunit">
    <text evidence="3 10">Monomer.</text>
</comment>
<keyword evidence="6 10" id="KW-0479">Metal-binding</keyword>
<gene>
    <name evidence="10" type="primary">rnhA</name>
    <name evidence="12" type="ORF">Cyrtocomes_00709</name>
</gene>
<keyword evidence="10" id="KW-0963">Cytoplasm</keyword>
<evidence type="ECO:0000256" key="6">
    <source>
        <dbReference type="ARBA" id="ARBA00022723"/>
    </source>
</evidence>
<keyword evidence="7 10" id="KW-0255">Endonuclease</keyword>
<comment type="subcellular location">
    <subcellularLocation>
        <location evidence="10">Cytoplasm</location>
    </subcellularLocation>
</comment>
<evidence type="ECO:0000256" key="9">
    <source>
        <dbReference type="ARBA" id="ARBA00022842"/>
    </source>
</evidence>
<dbReference type="InterPro" id="IPR022892">
    <property type="entry name" value="RNaseHI"/>
</dbReference>
<protein>
    <recommendedName>
        <fullName evidence="4 10">Ribonuclease H</fullName>
        <shortName evidence="10">RNase H</shortName>
        <ecNumber evidence="4 10">3.1.26.4</ecNumber>
    </recommendedName>
</protein>
<feature type="domain" description="RNase H type-1" evidence="11">
    <location>
        <begin position="1"/>
        <end position="142"/>
    </location>
</feature>
<dbReference type="Pfam" id="PF00075">
    <property type="entry name" value="RNase_H"/>
    <property type="match status" value="1"/>
</dbReference>
<keyword evidence="9 10" id="KW-0460">Magnesium</keyword>
<organism evidence="12 13">
    <name type="scientific">Candidatus Cyrtobacter comes</name>
    <dbReference type="NCBI Taxonomy" id="675776"/>
    <lineage>
        <taxon>Bacteria</taxon>
        <taxon>Pseudomonadati</taxon>
        <taxon>Pseudomonadota</taxon>
        <taxon>Alphaproteobacteria</taxon>
        <taxon>Rickettsiales</taxon>
        <taxon>Candidatus Midichloriaceae</taxon>
        <taxon>Candidatus Cyrtobacter</taxon>
    </lineage>
</organism>
<dbReference type="PANTHER" id="PTHR10642:SF26">
    <property type="entry name" value="RIBONUCLEASE H1"/>
    <property type="match status" value="1"/>
</dbReference>
<comment type="function">
    <text evidence="10">Endonuclease that specifically degrades the RNA of RNA-DNA hybrids.</text>
</comment>
<comment type="cofactor">
    <cofactor evidence="10">
        <name>Mg(2+)</name>
        <dbReference type="ChEBI" id="CHEBI:18420"/>
    </cofactor>
    <text evidence="10">Binds 1 Mg(2+) ion per subunit. May bind a second metal ion at a regulatory site, or after substrate binding.</text>
</comment>
<sequence length="142" mass="15744">MVSLRIYCDGACSGNPGPGGWAAVLVSDDNSVQIVKGSQGHTTNNRMELQSAIEGLKVVGDEANIFIYTDSAYLKNGITVWIKRWLINGWKSSGGSPIKNIDLWKELYDLSGDLPLSWKWVKAHSGDFYNEMADREARSQVY</sequence>
<name>A0ABU5L887_9RICK</name>
<keyword evidence="8 10" id="KW-0378">Hydrolase</keyword>
<evidence type="ECO:0000259" key="11">
    <source>
        <dbReference type="PROSITE" id="PS50879"/>
    </source>
</evidence>
<accession>A0ABU5L887</accession>
<dbReference type="SUPFAM" id="SSF53098">
    <property type="entry name" value="Ribonuclease H-like"/>
    <property type="match status" value="1"/>
</dbReference>
<dbReference type="InterPro" id="IPR002156">
    <property type="entry name" value="RNaseH_domain"/>
</dbReference>
<evidence type="ECO:0000256" key="5">
    <source>
        <dbReference type="ARBA" id="ARBA00022722"/>
    </source>
</evidence>
<dbReference type="Proteomes" id="UP001293791">
    <property type="component" value="Unassembled WGS sequence"/>
</dbReference>
<evidence type="ECO:0000256" key="3">
    <source>
        <dbReference type="ARBA" id="ARBA00011245"/>
    </source>
</evidence>
<proteinExistence type="inferred from homology"/>
<reference evidence="12 13" key="1">
    <citation type="submission" date="2023-02" db="EMBL/GenBank/DDBJ databases">
        <title>Host association and intracellularity evolved multiple times independently in the Rickettsiales.</title>
        <authorList>
            <person name="Castelli M."/>
            <person name="Nardi T."/>
            <person name="Gammuto L."/>
            <person name="Bellinzona G."/>
            <person name="Sabaneyeva E."/>
            <person name="Potekhin A."/>
            <person name="Serra V."/>
            <person name="Petroni G."/>
            <person name="Sassera D."/>
        </authorList>
    </citation>
    <scope>NUCLEOTIDE SEQUENCE [LARGE SCALE GENOMIC DNA]</scope>
    <source>
        <strain evidence="12 13">BOD18</strain>
    </source>
</reference>
<evidence type="ECO:0000256" key="1">
    <source>
        <dbReference type="ARBA" id="ARBA00000077"/>
    </source>
</evidence>
<comment type="catalytic activity">
    <reaction evidence="1 10">
        <text>Endonucleolytic cleavage to 5'-phosphomonoester.</text>
        <dbReference type="EC" id="3.1.26.4"/>
    </reaction>
</comment>
<dbReference type="PANTHER" id="PTHR10642">
    <property type="entry name" value="RIBONUCLEASE H1"/>
    <property type="match status" value="1"/>
</dbReference>
<keyword evidence="13" id="KW-1185">Reference proteome</keyword>
<dbReference type="CDD" id="cd09278">
    <property type="entry name" value="RNase_HI_prokaryote_like"/>
    <property type="match status" value="1"/>
</dbReference>
<dbReference type="PROSITE" id="PS50879">
    <property type="entry name" value="RNASE_H_1"/>
    <property type="match status" value="1"/>
</dbReference>
<comment type="similarity">
    <text evidence="2 10">Belongs to the RNase H family.</text>
</comment>
<feature type="binding site" evidence="10">
    <location>
        <position position="9"/>
    </location>
    <ligand>
        <name>Mg(2+)</name>
        <dbReference type="ChEBI" id="CHEBI:18420"/>
        <label>2</label>
    </ligand>
</feature>
<dbReference type="InterPro" id="IPR036397">
    <property type="entry name" value="RNaseH_sf"/>
</dbReference>
<evidence type="ECO:0000313" key="13">
    <source>
        <dbReference type="Proteomes" id="UP001293791"/>
    </source>
</evidence>
<evidence type="ECO:0000256" key="4">
    <source>
        <dbReference type="ARBA" id="ARBA00012180"/>
    </source>
</evidence>
<comment type="caution">
    <text evidence="12">The sequence shown here is derived from an EMBL/GenBank/DDBJ whole genome shotgun (WGS) entry which is preliminary data.</text>
</comment>
<feature type="binding site" evidence="10">
    <location>
        <position position="70"/>
    </location>
    <ligand>
        <name>Mg(2+)</name>
        <dbReference type="ChEBI" id="CHEBI:18420"/>
        <label>1</label>
    </ligand>
</feature>
<feature type="binding site" evidence="10">
    <location>
        <position position="134"/>
    </location>
    <ligand>
        <name>Mg(2+)</name>
        <dbReference type="ChEBI" id="CHEBI:18420"/>
        <label>2</label>
    </ligand>
</feature>
<dbReference type="EC" id="3.1.26.4" evidence="4 10"/>
<keyword evidence="5 10" id="KW-0540">Nuclease</keyword>
<evidence type="ECO:0000313" key="12">
    <source>
        <dbReference type="EMBL" id="MDZ5762330.1"/>
    </source>
</evidence>
<evidence type="ECO:0000256" key="8">
    <source>
        <dbReference type="ARBA" id="ARBA00022801"/>
    </source>
</evidence>
<evidence type="ECO:0000256" key="7">
    <source>
        <dbReference type="ARBA" id="ARBA00022759"/>
    </source>
</evidence>
<feature type="binding site" evidence="10">
    <location>
        <position position="9"/>
    </location>
    <ligand>
        <name>Mg(2+)</name>
        <dbReference type="ChEBI" id="CHEBI:18420"/>
        <label>1</label>
    </ligand>
</feature>
<dbReference type="EMBL" id="JARGYT010000038">
    <property type="protein sequence ID" value="MDZ5762330.1"/>
    <property type="molecule type" value="Genomic_DNA"/>
</dbReference>
<feature type="binding site" evidence="10">
    <location>
        <position position="48"/>
    </location>
    <ligand>
        <name>Mg(2+)</name>
        <dbReference type="ChEBI" id="CHEBI:18420"/>
        <label>1</label>
    </ligand>
</feature>
<evidence type="ECO:0000256" key="2">
    <source>
        <dbReference type="ARBA" id="ARBA00005300"/>
    </source>
</evidence>